<dbReference type="GO" id="GO:0004175">
    <property type="term" value="F:endopeptidase activity"/>
    <property type="evidence" value="ECO:0007669"/>
    <property type="project" value="UniProtKB-ARBA"/>
</dbReference>
<feature type="transmembrane region" description="Helical" evidence="1">
    <location>
        <begin position="222"/>
        <end position="240"/>
    </location>
</feature>
<keyword evidence="4" id="KW-1185">Reference proteome</keyword>
<dbReference type="GO" id="GO:0006508">
    <property type="term" value="P:proteolysis"/>
    <property type="evidence" value="ECO:0007669"/>
    <property type="project" value="UniProtKB-KW"/>
</dbReference>
<dbReference type="PANTHER" id="PTHR36435">
    <property type="entry name" value="SLR1288 PROTEIN"/>
    <property type="match status" value="1"/>
</dbReference>
<dbReference type="EMBL" id="JACEGA010000001">
    <property type="protein sequence ID" value="MBB2182872.1"/>
    <property type="molecule type" value="Genomic_DNA"/>
</dbReference>
<keyword evidence="3" id="KW-0482">Metalloprotease</keyword>
<gene>
    <name evidence="3" type="ORF">H0486_08285</name>
</gene>
<keyword evidence="1" id="KW-0472">Membrane</keyword>
<dbReference type="PANTHER" id="PTHR36435:SF1">
    <property type="entry name" value="CAAX AMINO TERMINAL PROTEASE FAMILY PROTEIN"/>
    <property type="match status" value="1"/>
</dbReference>
<accession>A0A839K105</accession>
<feature type="transmembrane region" description="Helical" evidence="1">
    <location>
        <begin position="64"/>
        <end position="85"/>
    </location>
</feature>
<evidence type="ECO:0000256" key="1">
    <source>
        <dbReference type="SAM" id="Phobius"/>
    </source>
</evidence>
<feature type="transmembrane region" description="Helical" evidence="1">
    <location>
        <begin position="12"/>
        <end position="29"/>
    </location>
</feature>
<keyword evidence="1" id="KW-1133">Transmembrane helix</keyword>
<evidence type="ECO:0000259" key="2">
    <source>
        <dbReference type="Pfam" id="PF02517"/>
    </source>
</evidence>
<evidence type="ECO:0000313" key="3">
    <source>
        <dbReference type="EMBL" id="MBB2182872.1"/>
    </source>
</evidence>
<feature type="transmembrane region" description="Helical" evidence="1">
    <location>
        <begin position="171"/>
        <end position="186"/>
    </location>
</feature>
<dbReference type="Pfam" id="PF02517">
    <property type="entry name" value="Rce1-like"/>
    <property type="match status" value="1"/>
</dbReference>
<dbReference type="AlphaFoldDB" id="A0A839K105"/>
<sequence>MEGIKRAPMLSFILKFIIFLLIYSAISTLTDEAVYVKRIAQFFLYVLFAFILHREKGVEFHYKFHFHILDFIIAFLLLFSSIIFYEGTIEKLIDTYFNYEISLPESEGVMDEMFRYPIPLFLQICVTAPVFEELLMRGYLLKTVSVKYSVGVGILLNSLFFSFLHFDFVNTLFYFMIGILLSYIYLKTGSLLHCILLHFSINFTALLSYYLEFEMPGQNISISMLLLMGVIIVITMFYFIRKPQQKIAVLSVK</sequence>
<keyword evidence="1" id="KW-0812">Transmembrane</keyword>
<organism evidence="3 4">
    <name type="scientific">Variimorphobacter saccharofermentans</name>
    <dbReference type="NCBI Taxonomy" id="2755051"/>
    <lineage>
        <taxon>Bacteria</taxon>
        <taxon>Bacillati</taxon>
        <taxon>Bacillota</taxon>
        <taxon>Clostridia</taxon>
        <taxon>Lachnospirales</taxon>
        <taxon>Lachnospiraceae</taxon>
        <taxon>Variimorphobacter</taxon>
    </lineage>
</organism>
<dbReference type="GO" id="GO:0008237">
    <property type="term" value="F:metallopeptidase activity"/>
    <property type="evidence" value="ECO:0007669"/>
    <property type="project" value="UniProtKB-KW"/>
</dbReference>
<name>A0A839K105_9FIRM</name>
<dbReference type="InterPro" id="IPR003675">
    <property type="entry name" value="Rce1/LyrA-like_dom"/>
</dbReference>
<dbReference type="RefSeq" id="WP_228352561.1">
    <property type="nucleotide sequence ID" value="NZ_JACEGA010000001.1"/>
</dbReference>
<feature type="transmembrane region" description="Helical" evidence="1">
    <location>
        <begin position="191"/>
        <end position="210"/>
    </location>
</feature>
<dbReference type="Proteomes" id="UP000574276">
    <property type="component" value="Unassembled WGS sequence"/>
</dbReference>
<proteinExistence type="predicted"/>
<comment type="caution">
    <text evidence="3">The sequence shown here is derived from an EMBL/GenBank/DDBJ whole genome shotgun (WGS) entry which is preliminary data.</text>
</comment>
<dbReference type="GO" id="GO:0080120">
    <property type="term" value="P:CAAX-box protein maturation"/>
    <property type="evidence" value="ECO:0007669"/>
    <property type="project" value="UniProtKB-ARBA"/>
</dbReference>
<feature type="domain" description="CAAX prenyl protease 2/Lysostaphin resistance protein A-like" evidence="2">
    <location>
        <begin position="117"/>
        <end position="203"/>
    </location>
</feature>
<evidence type="ECO:0000313" key="4">
    <source>
        <dbReference type="Proteomes" id="UP000574276"/>
    </source>
</evidence>
<keyword evidence="3" id="KW-0645">Protease</keyword>
<keyword evidence="3" id="KW-0378">Hydrolase</keyword>
<dbReference type="InterPro" id="IPR052710">
    <property type="entry name" value="CAAX_protease"/>
</dbReference>
<reference evidence="3 4" key="1">
    <citation type="submission" date="2020-07" db="EMBL/GenBank/DDBJ databases">
        <title>Characterization and genome sequencing of isolate MD1, a novel member within the family Lachnospiraceae.</title>
        <authorList>
            <person name="Rettenmaier R."/>
            <person name="Di Bello L."/>
            <person name="Zinser C."/>
            <person name="Scheitz K."/>
            <person name="Liebl W."/>
            <person name="Zverlov V."/>
        </authorList>
    </citation>
    <scope>NUCLEOTIDE SEQUENCE [LARGE SCALE GENOMIC DNA]</scope>
    <source>
        <strain evidence="3 4">MD1</strain>
    </source>
</reference>
<feature type="transmembrane region" description="Helical" evidence="1">
    <location>
        <begin position="35"/>
        <end position="52"/>
    </location>
</feature>
<protein>
    <submittedName>
        <fullName evidence="3">CPBP family intramembrane metalloprotease</fullName>
    </submittedName>
</protein>